<dbReference type="InterPro" id="IPR050659">
    <property type="entry name" value="Peptidase_M24B"/>
</dbReference>
<evidence type="ECO:0000313" key="3">
    <source>
        <dbReference type="EMBL" id="KAA0893223.1"/>
    </source>
</evidence>
<keyword evidence="3" id="KW-0031">Aminopeptidase</keyword>
<protein>
    <submittedName>
        <fullName evidence="3">Aminopeptidase P family protein</fullName>
    </submittedName>
</protein>
<dbReference type="CDD" id="cd01066">
    <property type="entry name" value="APP_MetAP"/>
    <property type="match status" value="1"/>
</dbReference>
<feature type="domain" description="Peptidase M24" evidence="1">
    <location>
        <begin position="145"/>
        <end position="379"/>
    </location>
</feature>
<dbReference type="PANTHER" id="PTHR46112:SF2">
    <property type="entry name" value="XAA-PRO AMINOPEPTIDASE P-RELATED"/>
    <property type="match status" value="1"/>
</dbReference>
<dbReference type="SUPFAM" id="SSF55920">
    <property type="entry name" value="Creatinase/aminopeptidase"/>
    <property type="match status" value="1"/>
</dbReference>
<feature type="domain" description="Creatinase N-terminal" evidence="2">
    <location>
        <begin position="12"/>
        <end position="137"/>
    </location>
</feature>
<reference evidence="3 4" key="1">
    <citation type="submission" date="2019-04" db="EMBL/GenBank/DDBJ databases">
        <title>Geobacter ruber sp. nov., ferric-reducing bacteria isolated from paddy soil.</title>
        <authorList>
            <person name="Xu Z."/>
            <person name="Masuda Y."/>
            <person name="Itoh H."/>
            <person name="Senoo K."/>
        </authorList>
    </citation>
    <scope>NUCLEOTIDE SEQUENCE [LARGE SCALE GENOMIC DNA]</scope>
    <source>
        <strain evidence="3 4">Red88</strain>
    </source>
</reference>
<dbReference type="EMBL" id="SRSD01000003">
    <property type="protein sequence ID" value="KAA0893223.1"/>
    <property type="molecule type" value="Genomic_DNA"/>
</dbReference>
<dbReference type="InterPro" id="IPR000994">
    <property type="entry name" value="Pept_M24"/>
</dbReference>
<evidence type="ECO:0000259" key="1">
    <source>
        <dbReference type="Pfam" id="PF00557"/>
    </source>
</evidence>
<dbReference type="Gene3D" id="3.90.230.10">
    <property type="entry name" value="Creatinase/methionine aminopeptidase superfamily"/>
    <property type="match status" value="1"/>
</dbReference>
<gene>
    <name evidence="3" type="ORF">ET418_05240</name>
</gene>
<dbReference type="Gene3D" id="3.40.350.10">
    <property type="entry name" value="Creatinase/prolidase N-terminal domain"/>
    <property type="match status" value="1"/>
</dbReference>
<proteinExistence type="predicted"/>
<keyword evidence="3" id="KW-0645">Protease</keyword>
<evidence type="ECO:0000313" key="4">
    <source>
        <dbReference type="Proteomes" id="UP000324298"/>
    </source>
</evidence>
<dbReference type="OrthoDB" id="9806388at2"/>
<dbReference type="InterPro" id="IPR036005">
    <property type="entry name" value="Creatinase/aminopeptidase-like"/>
</dbReference>
<organism evidence="3 4">
    <name type="scientific">Oryzomonas rubra</name>
    <dbReference type="NCBI Taxonomy" id="2509454"/>
    <lineage>
        <taxon>Bacteria</taxon>
        <taxon>Pseudomonadati</taxon>
        <taxon>Thermodesulfobacteriota</taxon>
        <taxon>Desulfuromonadia</taxon>
        <taxon>Geobacterales</taxon>
        <taxon>Geobacteraceae</taxon>
        <taxon>Oryzomonas</taxon>
    </lineage>
</organism>
<dbReference type="InterPro" id="IPR000587">
    <property type="entry name" value="Creatinase_N"/>
</dbReference>
<keyword evidence="3" id="KW-0378">Hydrolase</keyword>
<dbReference type="GO" id="GO:0004177">
    <property type="term" value="F:aminopeptidase activity"/>
    <property type="evidence" value="ECO:0007669"/>
    <property type="project" value="UniProtKB-KW"/>
</dbReference>
<name>A0A5A9XKH9_9BACT</name>
<evidence type="ECO:0000259" key="2">
    <source>
        <dbReference type="Pfam" id="PF01321"/>
    </source>
</evidence>
<dbReference type="PANTHER" id="PTHR46112">
    <property type="entry name" value="AMINOPEPTIDASE"/>
    <property type="match status" value="1"/>
</dbReference>
<keyword evidence="4" id="KW-1185">Reference proteome</keyword>
<dbReference type="Pfam" id="PF01321">
    <property type="entry name" value="Creatinase_N"/>
    <property type="match status" value="1"/>
</dbReference>
<dbReference type="Proteomes" id="UP000324298">
    <property type="component" value="Unassembled WGS sequence"/>
</dbReference>
<dbReference type="AlphaFoldDB" id="A0A5A9XKH9"/>
<dbReference type="Pfam" id="PF00557">
    <property type="entry name" value="Peptidase_M24"/>
    <property type="match status" value="1"/>
</dbReference>
<accession>A0A5A9XKH9</accession>
<dbReference type="SUPFAM" id="SSF53092">
    <property type="entry name" value="Creatinase/prolidase N-terminal domain"/>
    <property type="match status" value="1"/>
</dbReference>
<sequence length="398" mass="44062">MRLTPATELEYRCKMLQNHMAAEGLDAIIIAQNADLFYFTGTVQSGCLYVPAHGQPLYLVRRDAARARMESGLKEVLPFGSPKDIPQLAAGYGYPEPKKIGMEFDVLPVALFERYRKVFPNAQFSDATPLIRLVRMIKSHYEIHLMKDAADQVDKVTRRVRDVLREGMSDLELAAELEHTARLNGHLGLIRMRVFNGEMLFGHTFSGTDSAVPAYTDTPFGGVGPSPCFGQGASYKPIGRNEPIIVDFAGSFDGYLVDQTRIFALGGLSDRLRKGYDDMLRVQELMKQIVVVGAPWGEVYDRCLALAAEMGYADSFMGAKGSQVSFIGHGLGVEIDEYPFIARGFKDMAFQVGMAFAFEPKVVFPGEGAVGIENTFYISDEGLKQLTYSSEELVILSR</sequence>
<dbReference type="RefSeq" id="WP_149306541.1">
    <property type="nucleotide sequence ID" value="NZ_SRSD01000003.1"/>
</dbReference>
<dbReference type="InterPro" id="IPR029149">
    <property type="entry name" value="Creatin/AminoP/Spt16_N"/>
</dbReference>
<comment type="caution">
    <text evidence="3">The sequence shown here is derived from an EMBL/GenBank/DDBJ whole genome shotgun (WGS) entry which is preliminary data.</text>
</comment>